<comment type="caution">
    <text evidence="3">The sequence shown here is derived from an EMBL/GenBank/DDBJ whole genome shotgun (WGS) entry which is preliminary data.</text>
</comment>
<evidence type="ECO:0000313" key="3">
    <source>
        <dbReference type="EMBL" id="KAL3406335.1"/>
    </source>
</evidence>
<gene>
    <name evidence="3" type="ORF">TKK_001677</name>
</gene>
<evidence type="ECO:0000256" key="2">
    <source>
        <dbReference type="SAM" id="Phobius"/>
    </source>
</evidence>
<dbReference type="Proteomes" id="UP001627154">
    <property type="component" value="Unassembled WGS sequence"/>
</dbReference>
<feature type="compositionally biased region" description="Low complexity" evidence="1">
    <location>
        <begin position="88"/>
        <end position="100"/>
    </location>
</feature>
<evidence type="ECO:0000256" key="1">
    <source>
        <dbReference type="SAM" id="MobiDB-lite"/>
    </source>
</evidence>
<feature type="compositionally biased region" description="Basic and acidic residues" evidence="1">
    <location>
        <begin position="157"/>
        <end position="177"/>
    </location>
</feature>
<keyword evidence="2" id="KW-0472">Membrane</keyword>
<name>A0ABD2XLZ9_9HYME</name>
<dbReference type="AlphaFoldDB" id="A0ABD2XLZ9"/>
<accession>A0ABD2XLZ9</accession>
<keyword evidence="2" id="KW-0812">Transmembrane</keyword>
<proteinExistence type="predicted"/>
<keyword evidence="2" id="KW-1133">Transmembrane helix</keyword>
<feature type="transmembrane region" description="Helical" evidence="2">
    <location>
        <begin position="112"/>
        <end position="134"/>
    </location>
</feature>
<feature type="region of interest" description="Disordered" evidence="1">
    <location>
        <begin position="75"/>
        <end position="100"/>
    </location>
</feature>
<reference evidence="3 4" key="1">
    <citation type="journal article" date="2024" name="bioRxiv">
        <title>A reference genome for Trichogramma kaykai: A tiny desert-dwelling parasitoid wasp with competing sex-ratio distorters.</title>
        <authorList>
            <person name="Culotta J."/>
            <person name="Lindsey A.R."/>
        </authorList>
    </citation>
    <scope>NUCLEOTIDE SEQUENCE [LARGE SCALE GENOMIC DNA]</scope>
    <source>
        <strain evidence="3 4">KSX58</strain>
    </source>
</reference>
<feature type="region of interest" description="Disordered" evidence="1">
    <location>
        <begin position="153"/>
        <end position="177"/>
    </location>
</feature>
<dbReference type="EMBL" id="JBJJXI010000019">
    <property type="protein sequence ID" value="KAL3406335.1"/>
    <property type="molecule type" value="Genomic_DNA"/>
</dbReference>
<protein>
    <recommendedName>
        <fullName evidence="5">Transmembrane protein</fullName>
    </recommendedName>
</protein>
<keyword evidence="4" id="KW-1185">Reference proteome</keyword>
<sequence length="240" mass="27557">MSHLRENMTFRALKHKTSETREVSGGHAYTQCITAYATRKVFARRAYRRLKNGALGRRRQPYIVRPCFNKRLEQNERRHTHTHTPRASSFFGRNSSSSSSRCDLTTFTPTHWLLLLLLLLLLSSSFLSFFALLLHARIREFCIAAATAAQRGSPEIDSSKQHTTERARNSKQNEKKGTNVSIRWPRVCTTTTYVQPVAFCAAAETNIACVSWPEEDNDYSCRNLATDYKNQSRKHFPLRA</sequence>
<evidence type="ECO:0008006" key="5">
    <source>
        <dbReference type="Google" id="ProtNLM"/>
    </source>
</evidence>
<evidence type="ECO:0000313" key="4">
    <source>
        <dbReference type="Proteomes" id="UP001627154"/>
    </source>
</evidence>
<organism evidence="3 4">
    <name type="scientific">Trichogramma kaykai</name>
    <dbReference type="NCBI Taxonomy" id="54128"/>
    <lineage>
        <taxon>Eukaryota</taxon>
        <taxon>Metazoa</taxon>
        <taxon>Ecdysozoa</taxon>
        <taxon>Arthropoda</taxon>
        <taxon>Hexapoda</taxon>
        <taxon>Insecta</taxon>
        <taxon>Pterygota</taxon>
        <taxon>Neoptera</taxon>
        <taxon>Endopterygota</taxon>
        <taxon>Hymenoptera</taxon>
        <taxon>Apocrita</taxon>
        <taxon>Proctotrupomorpha</taxon>
        <taxon>Chalcidoidea</taxon>
        <taxon>Trichogrammatidae</taxon>
        <taxon>Trichogramma</taxon>
    </lineage>
</organism>